<keyword evidence="4" id="KW-1185">Reference proteome</keyword>
<evidence type="ECO:0000313" key="2">
    <source>
        <dbReference type="EMBL" id="CAF0865105.1"/>
    </source>
</evidence>
<dbReference type="Proteomes" id="UP000663854">
    <property type="component" value="Unassembled WGS sequence"/>
</dbReference>
<dbReference type="EMBL" id="CAJNOH010000098">
    <property type="protein sequence ID" value="CAF0865105.1"/>
    <property type="molecule type" value="Genomic_DNA"/>
</dbReference>
<sequence>MSFSQEIISSYNLIIETEHTLDLSEDENVSEDEDDNTSEGEGDNTSESEDYKASESEDDFEECKHSDKCKYRYEQMQKIADKTEVSRIRKYIAKGGTDFQKYELIKDFVWQKFQLARSKYLPVKDEDFKRWSLQKSKEIKLGNFTGSHEWIRQFKSSRNISSRKITKFISSKSEIDNDKIMEQGRDF</sequence>
<gene>
    <name evidence="3" type="ORF">JXQ802_LOCUS34769</name>
    <name evidence="2" type="ORF">PYM288_LOCUS7749</name>
</gene>
<feature type="compositionally biased region" description="Acidic residues" evidence="1">
    <location>
        <begin position="23"/>
        <end position="48"/>
    </location>
</feature>
<reference evidence="3" key="1">
    <citation type="submission" date="2021-02" db="EMBL/GenBank/DDBJ databases">
        <authorList>
            <person name="Nowell W R."/>
        </authorList>
    </citation>
    <scope>NUCLEOTIDE SEQUENCE</scope>
</reference>
<dbReference type="Proteomes" id="UP000663870">
    <property type="component" value="Unassembled WGS sequence"/>
</dbReference>
<evidence type="ECO:0008006" key="5">
    <source>
        <dbReference type="Google" id="ProtNLM"/>
    </source>
</evidence>
<dbReference type="EMBL" id="CAJNOL010001676">
    <property type="protein sequence ID" value="CAF1402187.1"/>
    <property type="molecule type" value="Genomic_DNA"/>
</dbReference>
<feature type="region of interest" description="Disordered" evidence="1">
    <location>
        <begin position="22"/>
        <end position="61"/>
    </location>
</feature>
<dbReference type="AlphaFoldDB" id="A0A815KYW4"/>
<name>A0A815KYW4_9BILA</name>
<organism evidence="3 4">
    <name type="scientific">Rotaria sordida</name>
    <dbReference type="NCBI Taxonomy" id="392033"/>
    <lineage>
        <taxon>Eukaryota</taxon>
        <taxon>Metazoa</taxon>
        <taxon>Spiralia</taxon>
        <taxon>Gnathifera</taxon>
        <taxon>Rotifera</taxon>
        <taxon>Eurotatoria</taxon>
        <taxon>Bdelloidea</taxon>
        <taxon>Philodinida</taxon>
        <taxon>Philodinidae</taxon>
        <taxon>Rotaria</taxon>
    </lineage>
</organism>
<feature type="non-terminal residue" evidence="3">
    <location>
        <position position="1"/>
    </location>
</feature>
<comment type="caution">
    <text evidence="3">The sequence shown here is derived from an EMBL/GenBank/DDBJ whole genome shotgun (WGS) entry which is preliminary data.</text>
</comment>
<evidence type="ECO:0000313" key="4">
    <source>
        <dbReference type="Proteomes" id="UP000663870"/>
    </source>
</evidence>
<proteinExistence type="predicted"/>
<accession>A0A815KYW4</accession>
<protein>
    <recommendedName>
        <fullName evidence="5">HTH CENPB-type domain-containing protein</fullName>
    </recommendedName>
</protein>
<evidence type="ECO:0000313" key="3">
    <source>
        <dbReference type="EMBL" id="CAF1402187.1"/>
    </source>
</evidence>
<evidence type="ECO:0000256" key="1">
    <source>
        <dbReference type="SAM" id="MobiDB-lite"/>
    </source>
</evidence>